<dbReference type="Proteomes" id="UP000605392">
    <property type="component" value="Unassembled WGS sequence"/>
</dbReference>
<comment type="caution">
    <text evidence="1">The sequence shown here is derived from an EMBL/GenBank/DDBJ whole genome shotgun (WGS) entry which is preliminary data.</text>
</comment>
<accession>A0ACB5PMA6</accession>
<gene>
    <name evidence="1" type="ORF">GCM10011375_05210</name>
</gene>
<proteinExistence type="predicted"/>
<keyword evidence="2" id="KW-1185">Reference proteome</keyword>
<sequence length="420" mass="47650">MQLFYTLVDFVPVWTTDAGPTENAQTALNLLSKAQQYGLKAADYETASLQLLLDSLQTAPAQLQQRLKVETRLTAALLRFSQHLSHGRIQDSTIRPSRVTESDIINVAVHLNQALQSNNFEQHMLLAQPNSRSYVRLLWTWQRLLESDTVAARKMSLSVALNLERLRWEPRADSIYLVVNIPAYSLQVVRGPQVVRSHRVVVGKAATPTPELYSAVNFFQTAPEWRMPHSIATKEVLPRLKRDPRYLSSRNLRLYDRAGERVNASRVNWKVVTSSEFPYQIRQAPSSRNALGNVVFRFPNPYEVFLHDTPDRELFDANTRALSHGCIRVQHAWALARFLVERDAGKAGSSRVEKMSDSLNEGETRYFGLYASVPLTIRYQTCEAEGNKLRQLPDIYGLDKVLAEAWNNVPGHQSGVVVSR</sequence>
<evidence type="ECO:0000313" key="1">
    <source>
        <dbReference type="EMBL" id="GGF52675.1"/>
    </source>
</evidence>
<evidence type="ECO:0000313" key="2">
    <source>
        <dbReference type="Proteomes" id="UP000605392"/>
    </source>
</evidence>
<dbReference type="EMBL" id="BMFN01000001">
    <property type="protein sequence ID" value="GGF52675.1"/>
    <property type="molecule type" value="Genomic_DNA"/>
</dbReference>
<organism evidence="1 2">
    <name type="scientific">Hymenobacter qilianensis</name>
    <dbReference type="NCBI Taxonomy" id="1385715"/>
    <lineage>
        <taxon>Bacteria</taxon>
        <taxon>Pseudomonadati</taxon>
        <taxon>Bacteroidota</taxon>
        <taxon>Cytophagia</taxon>
        <taxon>Cytophagales</taxon>
        <taxon>Hymenobacteraceae</taxon>
        <taxon>Hymenobacter</taxon>
    </lineage>
</organism>
<reference evidence="1 2" key="1">
    <citation type="journal article" date="2019" name="Int. J. Syst. Evol. Microbiol.">
        <title>The Global Catalogue of Microorganisms (GCM) 10K type strain sequencing project: providing services to taxonomists for standard genome sequencing and annotation.</title>
        <authorList>
            <consortium name="The Broad Institute Genomics Platform"/>
            <consortium name="The Broad Institute Genome Sequencing Center for Infectious Disease"/>
            <person name="Wu L."/>
            <person name="Ma J."/>
        </authorList>
    </citation>
    <scope>NUCLEOTIDE SEQUENCE [LARGE SCALE GENOMIC DNA]</scope>
    <source>
        <strain evidence="1 2">CGMCC 1.12720</strain>
    </source>
</reference>
<name>A0ACB5PMA6_9BACT</name>
<protein>
    <submittedName>
        <fullName evidence="1">Uncharacterized protein</fullName>
    </submittedName>
</protein>